<keyword evidence="1" id="KW-0732">Signal</keyword>
<feature type="signal peptide" evidence="1">
    <location>
        <begin position="1"/>
        <end position="23"/>
    </location>
</feature>
<name>A0A8J5WCM5_ZIZPA</name>
<dbReference type="Proteomes" id="UP000729402">
    <property type="component" value="Unassembled WGS sequence"/>
</dbReference>
<evidence type="ECO:0000313" key="3">
    <source>
        <dbReference type="Proteomes" id="UP000729402"/>
    </source>
</evidence>
<accession>A0A8J5WCM5</accession>
<dbReference type="OrthoDB" id="691913at2759"/>
<reference evidence="2" key="1">
    <citation type="journal article" date="2021" name="bioRxiv">
        <title>Whole Genome Assembly and Annotation of Northern Wild Rice, Zizania palustris L., Supports a Whole Genome Duplication in the Zizania Genus.</title>
        <authorList>
            <person name="Haas M."/>
            <person name="Kono T."/>
            <person name="Macchietto M."/>
            <person name="Millas R."/>
            <person name="McGilp L."/>
            <person name="Shao M."/>
            <person name="Duquette J."/>
            <person name="Hirsch C.N."/>
            <person name="Kimball J."/>
        </authorList>
    </citation>
    <scope>NUCLEOTIDE SEQUENCE</scope>
    <source>
        <tissue evidence="2">Fresh leaf tissue</tissue>
    </source>
</reference>
<evidence type="ECO:0008006" key="4">
    <source>
        <dbReference type="Google" id="ProtNLM"/>
    </source>
</evidence>
<dbReference type="AlphaFoldDB" id="A0A8J5WCM5"/>
<evidence type="ECO:0000313" key="2">
    <source>
        <dbReference type="EMBL" id="KAG8085682.1"/>
    </source>
</evidence>
<sequence length="85" mass="9282">MKAVAVVLLGLQAMLCLPAAARSAQPAEVEEVVEVDDDVRGEVTYDRRGLIINGTRTMLFSGEMHYPRSTPEIMEMVSNSGLMVN</sequence>
<reference evidence="2" key="2">
    <citation type="submission" date="2021-02" db="EMBL/GenBank/DDBJ databases">
        <authorList>
            <person name="Kimball J.A."/>
            <person name="Haas M.W."/>
            <person name="Macchietto M."/>
            <person name="Kono T."/>
            <person name="Duquette J."/>
            <person name="Shao M."/>
        </authorList>
    </citation>
    <scope>NUCLEOTIDE SEQUENCE</scope>
    <source>
        <tissue evidence="2">Fresh leaf tissue</tissue>
    </source>
</reference>
<feature type="chain" id="PRO_5035320807" description="Beta-galactosidase" evidence="1">
    <location>
        <begin position="24"/>
        <end position="85"/>
    </location>
</feature>
<proteinExistence type="predicted"/>
<gene>
    <name evidence="2" type="ORF">GUJ93_ZPchr0010g10710</name>
</gene>
<keyword evidence="3" id="KW-1185">Reference proteome</keyword>
<protein>
    <recommendedName>
        <fullName evidence="4">Beta-galactosidase</fullName>
    </recommendedName>
</protein>
<comment type="caution">
    <text evidence="2">The sequence shown here is derived from an EMBL/GenBank/DDBJ whole genome shotgun (WGS) entry which is preliminary data.</text>
</comment>
<evidence type="ECO:0000256" key="1">
    <source>
        <dbReference type="SAM" id="SignalP"/>
    </source>
</evidence>
<dbReference type="EMBL" id="JAAALK010000082">
    <property type="protein sequence ID" value="KAG8085682.1"/>
    <property type="molecule type" value="Genomic_DNA"/>
</dbReference>
<organism evidence="2 3">
    <name type="scientific">Zizania palustris</name>
    <name type="common">Northern wild rice</name>
    <dbReference type="NCBI Taxonomy" id="103762"/>
    <lineage>
        <taxon>Eukaryota</taxon>
        <taxon>Viridiplantae</taxon>
        <taxon>Streptophyta</taxon>
        <taxon>Embryophyta</taxon>
        <taxon>Tracheophyta</taxon>
        <taxon>Spermatophyta</taxon>
        <taxon>Magnoliopsida</taxon>
        <taxon>Liliopsida</taxon>
        <taxon>Poales</taxon>
        <taxon>Poaceae</taxon>
        <taxon>BOP clade</taxon>
        <taxon>Oryzoideae</taxon>
        <taxon>Oryzeae</taxon>
        <taxon>Zizaniinae</taxon>
        <taxon>Zizania</taxon>
    </lineage>
</organism>